<dbReference type="Gene3D" id="3.60.15.10">
    <property type="entry name" value="Ribonuclease Z/Hydroxyacylglutathione hydrolase-like"/>
    <property type="match status" value="1"/>
</dbReference>
<dbReference type="SUPFAM" id="SSF56281">
    <property type="entry name" value="Metallo-hydrolase/oxidoreductase"/>
    <property type="match status" value="1"/>
</dbReference>
<evidence type="ECO:0000256" key="3">
    <source>
        <dbReference type="ARBA" id="ARBA00022723"/>
    </source>
</evidence>
<dbReference type="PANTHER" id="PTHR42978">
    <property type="entry name" value="QUORUM-QUENCHING LACTONASE YTNP-RELATED-RELATED"/>
    <property type="match status" value="1"/>
</dbReference>
<keyword evidence="3" id="KW-0479">Metal-binding</keyword>
<keyword evidence="5" id="KW-0862">Zinc</keyword>
<protein>
    <submittedName>
        <fullName evidence="7">Metallo-beta-lactamase superfamily protein</fullName>
    </submittedName>
</protein>
<keyword evidence="8" id="KW-1185">Reference proteome</keyword>
<name>A0A4R8DMJ2_9BACT</name>
<keyword evidence="4" id="KW-0378">Hydrolase</keyword>
<dbReference type="PANTHER" id="PTHR42978:SF7">
    <property type="entry name" value="METALLO-HYDROLASE RV2300C-RELATED"/>
    <property type="match status" value="1"/>
</dbReference>
<dbReference type="GO" id="GO:0046872">
    <property type="term" value="F:metal ion binding"/>
    <property type="evidence" value="ECO:0007669"/>
    <property type="project" value="UniProtKB-KW"/>
</dbReference>
<dbReference type="EMBL" id="SODV01000001">
    <property type="protein sequence ID" value="TDW99209.1"/>
    <property type="molecule type" value="Genomic_DNA"/>
</dbReference>
<evidence type="ECO:0000256" key="5">
    <source>
        <dbReference type="ARBA" id="ARBA00022833"/>
    </source>
</evidence>
<dbReference type="CDD" id="cd07729">
    <property type="entry name" value="AHL_lactonase_MBL-fold"/>
    <property type="match status" value="1"/>
</dbReference>
<evidence type="ECO:0000313" key="8">
    <source>
        <dbReference type="Proteomes" id="UP000294498"/>
    </source>
</evidence>
<accession>A0A4R8DMJ2</accession>
<dbReference type="Pfam" id="PF00753">
    <property type="entry name" value="Lactamase_B"/>
    <property type="match status" value="1"/>
</dbReference>
<evidence type="ECO:0000313" key="7">
    <source>
        <dbReference type="EMBL" id="TDW99209.1"/>
    </source>
</evidence>
<proteinExistence type="inferred from homology"/>
<dbReference type="AlphaFoldDB" id="A0A4R8DMJ2"/>
<dbReference type="InterPro" id="IPR036866">
    <property type="entry name" value="RibonucZ/Hydroxyglut_hydro"/>
</dbReference>
<comment type="caution">
    <text evidence="7">The sequence shown here is derived from an EMBL/GenBank/DDBJ whole genome shotgun (WGS) entry which is preliminary data.</text>
</comment>
<dbReference type="GO" id="GO:0016787">
    <property type="term" value="F:hydrolase activity"/>
    <property type="evidence" value="ECO:0007669"/>
    <property type="project" value="UniProtKB-KW"/>
</dbReference>
<evidence type="ECO:0000256" key="1">
    <source>
        <dbReference type="ARBA" id="ARBA00001947"/>
    </source>
</evidence>
<evidence type="ECO:0000256" key="2">
    <source>
        <dbReference type="ARBA" id="ARBA00007749"/>
    </source>
</evidence>
<gene>
    <name evidence="7" type="ORF">EDB95_0218</name>
</gene>
<comment type="cofactor">
    <cofactor evidence="1">
        <name>Zn(2+)</name>
        <dbReference type="ChEBI" id="CHEBI:29105"/>
    </cofactor>
</comment>
<dbReference type="SMART" id="SM00849">
    <property type="entry name" value="Lactamase_B"/>
    <property type="match status" value="1"/>
</dbReference>
<evidence type="ECO:0000256" key="4">
    <source>
        <dbReference type="ARBA" id="ARBA00022801"/>
    </source>
</evidence>
<feature type="domain" description="Metallo-beta-lactamase" evidence="6">
    <location>
        <begin position="57"/>
        <end position="271"/>
    </location>
</feature>
<dbReference type="Proteomes" id="UP000294498">
    <property type="component" value="Unassembled WGS sequence"/>
</dbReference>
<evidence type="ECO:0000259" key="6">
    <source>
        <dbReference type="SMART" id="SM00849"/>
    </source>
</evidence>
<organism evidence="7 8">
    <name type="scientific">Dinghuibacter silviterrae</name>
    <dbReference type="NCBI Taxonomy" id="1539049"/>
    <lineage>
        <taxon>Bacteria</taxon>
        <taxon>Pseudomonadati</taxon>
        <taxon>Bacteroidota</taxon>
        <taxon>Chitinophagia</taxon>
        <taxon>Chitinophagales</taxon>
        <taxon>Chitinophagaceae</taxon>
        <taxon>Dinghuibacter</taxon>
    </lineage>
</organism>
<reference evidence="7 8" key="1">
    <citation type="submission" date="2019-03" db="EMBL/GenBank/DDBJ databases">
        <title>Genomic Encyclopedia of Type Strains, Phase IV (KMG-IV): sequencing the most valuable type-strain genomes for metagenomic binning, comparative biology and taxonomic classification.</title>
        <authorList>
            <person name="Goeker M."/>
        </authorList>
    </citation>
    <scope>NUCLEOTIDE SEQUENCE [LARGE SCALE GENOMIC DNA]</scope>
    <source>
        <strain evidence="7 8">DSM 100059</strain>
    </source>
</reference>
<dbReference type="InterPro" id="IPR051013">
    <property type="entry name" value="MBL_superfamily_lactonases"/>
</dbReference>
<dbReference type="RefSeq" id="WP_162852442.1">
    <property type="nucleotide sequence ID" value="NZ_SODV01000001.1"/>
</dbReference>
<sequence length="298" mass="34093">MYAPTTIELTTRGRPLRLHLISTGVVSVKRRYRDARGRGLGALLDFMWDNRFTEWLPIWVMVIEHPDGTFLIDTGEVAAVMDPDYFRSSGALVHWFDRSQFRFDVRREDEIDVQLTNIGIPPSQVKTIVLTHLHFDHTDGLSHFPGTRVLLGDLEWKKPYGALKRLWPQDFHPVAVPLDCPYEMFERTYALTGSEDLLLVHTPGHTWGHASVLIKTDLGPILFAGDVCYSQDQLLTDKYTGANASHRLANDTYERIKAFARHEPLIVLPSHDPEAPKRLLDWEPLYNLPSEGLAERED</sequence>
<comment type="similarity">
    <text evidence="2">Belongs to the metallo-beta-lactamase superfamily.</text>
</comment>
<dbReference type="InterPro" id="IPR001279">
    <property type="entry name" value="Metallo-B-lactamas"/>
</dbReference>